<keyword evidence="2" id="KW-0808">Transferase</keyword>
<evidence type="ECO:0000313" key="3">
    <source>
        <dbReference type="Proteomes" id="UP000199203"/>
    </source>
</evidence>
<dbReference type="PANTHER" id="PTHR22916:SF3">
    <property type="entry name" value="UDP-GLCNAC:BETAGAL BETA-1,3-N-ACETYLGLUCOSAMINYLTRANSFERASE-LIKE PROTEIN 1"/>
    <property type="match status" value="1"/>
</dbReference>
<keyword evidence="3" id="KW-1185">Reference proteome</keyword>
<dbReference type="RefSeq" id="WP_089870523.1">
    <property type="nucleotide sequence ID" value="NZ_FNBH01000001.1"/>
</dbReference>
<accession>A0A1G7FKJ2</accession>
<dbReference type="Gene3D" id="3.90.550.10">
    <property type="entry name" value="Spore Coat Polysaccharide Biosynthesis Protein SpsA, Chain A"/>
    <property type="match status" value="1"/>
</dbReference>
<feature type="domain" description="Glycosyltransferase 2-like" evidence="1">
    <location>
        <begin position="8"/>
        <end position="124"/>
    </location>
</feature>
<evidence type="ECO:0000259" key="1">
    <source>
        <dbReference type="Pfam" id="PF00535"/>
    </source>
</evidence>
<dbReference type="STRING" id="454006.SAMN05421825_0135"/>
<dbReference type="Proteomes" id="UP000199203">
    <property type="component" value="Unassembled WGS sequence"/>
</dbReference>
<dbReference type="InterPro" id="IPR001173">
    <property type="entry name" value="Glyco_trans_2-like"/>
</dbReference>
<dbReference type="SUPFAM" id="SSF53448">
    <property type="entry name" value="Nucleotide-diphospho-sugar transferases"/>
    <property type="match status" value="1"/>
</dbReference>
<dbReference type="AlphaFoldDB" id="A0A1G7FKJ2"/>
<dbReference type="GO" id="GO:0016758">
    <property type="term" value="F:hexosyltransferase activity"/>
    <property type="evidence" value="ECO:0007669"/>
    <property type="project" value="UniProtKB-ARBA"/>
</dbReference>
<organism evidence="2 3">
    <name type="scientific">Epilithonimonas hungarica</name>
    <dbReference type="NCBI Taxonomy" id="454006"/>
    <lineage>
        <taxon>Bacteria</taxon>
        <taxon>Pseudomonadati</taxon>
        <taxon>Bacteroidota</taxon>
        <taxon>Flavobacteriia</taxon>
        <taxon>Flavobacteriales</taxon>
        <taxon>Weeksellaceae</taxon>
        <taxon>Chryseobacterium group</taxon>
        <taxon>Epilithonimonas</taxon>
    </lineage>
</organism>
<dbReference type="EMBL" id="FNBH01000001">
    <property type="protein sequence ID" value="SDE76447.1"/>
    <property type="molecule type" value="Genomic_DNA"/>
</dbReference>
<dbReference type="PANTHER" id="PTHR22916">
    <property type="entry name" value="GLYCOSYLTRANSFERASE"/>
    <property type="match status" value="1"/>
</dbReference>
<sequence>MTEHKLAIIIPFYKIDFFEDTLKSLADQTNQNFNVYIGSDASPDNPENLIEKYNIQNNFYYKRFDENLGGKGKLSEQWERCIGLSKDEEWLMVLADDDYLSTNLVEAFYKNLATAKKEGTTLLRFKMRRVSEKNELLVDLEQPFLHSARDYVWEDEIKERFISISENVFARKIYNEKKFRKYPLAWRVPMMMYMDFTNNGNVLGINEAHVCIRKSSQQLTWRQDVNQYKTDAMELFYFDIIKEYGYAFKNYQNLKFLKVYTFYKTNKTKTQKPLFQLYRKYGGLKEMLKFSLKKLIPRI</sequence>
<evidence type="ECO:0000313" key="2">
    <source>
        <dbReference type="EMBL" id="SDE76447.1"/>
    </source>
</evidence>
<name>A0A1G7FKJ2_9FLAO</name>
<reference evidence="3" key="1">
    <citation type="submission" date="2016-10" db="EMBL/GenBank/DDBJ databases">
        <authorList>
            <person name="Varghese N."/>
            <person name="Submissions S."/>
        </authorList>
    </citation>
    <scope>NUCLEOTIDE SEQUENCE [LARGE SCALE GENOMIC DNA]</scope>
    <source>
        <strain evidence="3">DSM 19684</strain>
    </source>
</reference>
<gene>
    <name evidence="2" type="ORF">SAMN05421825_0135</name>
</gene>
<dbReference type="OrthoDB" id="1374586at2"/>
<dbReference type="InterPro" id="IPR029044">
    <property type="entry name" value="Nucleotide-diphossugar_trans"/>
</dbReference>
<dbReference type="Pfam" id="PF00535">
    <property type="entry name" value="Glycos_transf_2"/>
    <property type="match status" value="1"/>
</dbReference>
<dbReference type="CDD" id="cd00761">
    <property type="entry name" value="Glyco_tranf_GTA_type"/>
    <property type="match status" value="1"/>
</dbReference>
<proteinExistence type="predicted"/>
<protein>
    <submittedName>
        <fullName evidence="2">Glycosyl transferase family 2</fullName>
    </submittedName>
</protein>